<dbReference type="OrthoDB" id="9806170at2"/>
<dbReference type="AlphaFoldDB" id="A0A1I3SCR9"/>
<dbReference type="STRING" id="1576369.SAMN05421753_12366"/>
<dbReference type="GO" id="GO:0004644">
    <property type="term" value="F:phosphoribosylglycinamide formyltransferase activity"/>
    <property type="evidence" value="ECO:0007669"/>
    <property type="project" value="UniProtKB-UniRule"/>
</dbReference>
<evidence type="ECO:0000256" key="2">
    <source>
        <dbReference type="ARBA" id="ARBA00022679"/>
    </source>
</evidence>
<dbReference type="GO" id="GO:0006189">
    <property type="term" value="P:'de novo' IMP biosynthetic process"/>
    <property type="evidence" value="ECO:0007669"/>
    <property type="project" value="InterPro"/>
</dbReference>
<reference evidence="7" key="1">
    <citation type="submission" date="2016-10" db="EMBL/GenBank/DDBJ databases">
        <authorList>
            <person name="Varghese N."/>
            <person name="Submissions S."/>
        </authorList>
    </citation>
    <scope>NUCLEOTIDE SEQUENCE [LARGE SCALE GENOMIC DNA]</scope>
    <source>
        <strain evidence="7">DSM 26348</strain>
    </source>
</reference>
<sequence>MTNSSSPPVPLRLAVLISGGGTTLVNLQQQILDGQLHATVVSVVANRTCRGIDRAQELGLEPELFLRKSFPSLETYSAALFERFRERQVDLVVLGGFLARILIPDDFENRVMNIHPALIPAFCGQGMYGHHVHEAVIARGCKVSGCTVHFCDNNYDEGPIILQRTVPVLDNDDADSLAARVFEAECQAYPEAIRLFAERRLKVTNGRVTVLNDLP</sequence>
<dbReference type="NCBIfam" id="TIGR00639">
    <property type="entry name" value="PurN"/>
    <property type="match status" value="1"/>
</dbReference>
<gene>
    <name evidence="6" type="ORF">SAMN05421753_12366</name>
</gene>
<keyword evidence="7" id="KW-1185">Reference proteome</keyword>
<dbReference type="EC" id="2.1.2.2" evidence="4"/>
<dbReference type="GO" id="GO:0005829">
    <property type="term" value="C:cytosol"/>
    <property type="evidence" value="ECO:0007669"/>
    <property type="project" value="TreeGrafter"/>
</dbReference>
<evidence type="ECO:0000259" key="5">
    <source>
        <dbReference type="Pfam" id="PF00551"/>
    </source>
</evidence>
<dbReference type="InterPro" id="IPR004607">
    <property type="entry name" value="GART"/>
</dbReference>
<keyword evidence="3" id="KW-0658">Purine biosynthesis</keyword>
<name>A0A1I3SCR9_9PLAN</name>
<evidence type="ECO:0000313" key="7">
    <source>
        <dbReference type="Proteomes" id="UP000199518"/>
    </source>
</evidence>
<dbReference type="Gene3D" id="3.40.50.170">
    <property type="entry name" value="Formyl transferase, N-terminal domain"/>
    <property type="match status" value="1"/>
</dbReference>
<dbReference type="InterPro" id="IPR002376">
    <property type="entry name" value="Formyl_transf_N"/>
</dbReference>
<dbReference type="PANTHER" id="PTHR43369">
    <property type="entry name" value="PHOSPHORIBOSYLGLYCINAMIDE FORMYLTRANSFERASE"/>
    <property type="match status" value="1"/>
</dbReference>
<protein>
    <recommendedName>
        <fullName evidence="4">Phosphoribosylglycinamide formyltransferase</fullName>
        <ecNumber evidence="4">2.1.2.2</ecNumber>
    </recommendedName>
</protein>
<dbReference type="Proteomes" id="UP000199518">
    <property type="component" value="Unassembled WGS sequence"/>
</dbReference>
<dbReference type="Pfam" id="PF00551">
    <property type="entry name" value="Formyl_trans_N"/>
    <property type="match status" value="1"/>
</dbReference>
<evidence type="ECO:0000256" key="4">
    <source>
        <dbReference type="NCBIfam" id="TIGR00639"/>
    </source>
</evidence>
<dbReference type="SUPFAM" id="SSF53328">
    <property type="entry name" value="Formyltransferase"/>
    <property type="match status" value="1"/>
</dbReference>
<dbReference type="EMBL" id="FOQD01000023">
    <property type="protein sequence ID" value="SFJ55306.1"/>
    <property type="molecule type" value="Genomic_DNA"/>
</dbReference>
<feature type="domain" description="Formyl transferase N-terminal" evidence="5">
    <location>
        <begin position="12"/>
        <end position="193"/>
    </location>
</feature>
<dbReference type="InterPro" id="IPR036477">
    <property type="entry name" value="Formyl_transf_N_sf"/>
</dbReference>
<dbReference type="RefSeq" id="WP_092056548.1">
    <property type="nucleotide sequence ID" value="NZ_FOQD01000023.1"/>
</dbReference>
<dbReference type="PANTHER" id="PTHR43369:SF2">
    <property type="entry name" value="PHOSPHORIBOSYLGLYCINAMIDE FORMYLTRANSFERASE"/>
    <property type="match status" value="1"/>
</dbReference>
<accession>A0A1I3SCR9</accession>
<organism evidence="6 7">
    <name type="scientific">Planctomicrobium piriforme</name>
    <dbReference type="NCBI Taxonomy" id="1576369"/>
    <lineage>
        <taxon>Bacteria</taxon>
        <taxon>Pseudomonadati</taxon>
        <taxon>Planctomycetota</taxon>
        <taxon>Planctomycetia</taxon>
        <taxon>Planctomycetales</taxon>
        <taxon>Planctomycetaceae</taxon>
        <taxon>Planctomicrobium</taxon>
    </lineage>
</organism>
<proteinExistence type="predicted"/>
<keyword evidence="2 6" id="KW-0808">Transferase</keyword>
<evidence type="ECO:0000313" key="6">
    <source>
        <dbReference type="EMBL" id="SFJ55306.1"/>
    </source>
</evidence>
<dbReference type="CDD" id="cd08645">
    <property type="entry name" value="FMT_core_GART"/>
    <property type="match status" value="1"/>
</dbReference>
<evidence type="ECO:0000256" key="3">
    <source>
        <dbReference type="ARBA" id="ARBA00022755"/>
    </source>
</evidence>
<evidence type="ECO:0000256" key="1">
    <source>
        <dbReference type="ARBA" id="ARBA00005054"/>
    </source>
</evidence>
<comment type="pathway">
    <text evidence="1">Purine metabolism; IMP biosynthesis via de novo pathway; N(2)-formyl-N(1)-(5-phospho-D-ribosyl)glycinamide from N(1)-(5-phospho-D-ribosyl)glycinamide (10-formyl THF route): step 1/1.</text>
</comment>